<dbReference type="OrthoDB" id="3297424at2"/>
<keyword evidence="5" id="KW-1185">Reference proteome</keyword>
<proteinExistence type="inferred from homology"/>
<evidence type="ECO:0000313" key="4">
    <source>
        <dbReference type="EMBL" id="PRY29911.1"/>
    </source>
</evidence>
<dbReference type="AlphaFoldDB" id="A0A2T0S945"/>
<gene>
    <name evidence="4" type="ORF">CLV70_10579</name>
</gene>
<sequence>MRRTLPLLLAAVAALTGCAGSDGTGTPRLTAQPPPPATPWIITSGIPDPDASPSASIPASGEAPLTVGTASGTFQPAPEGTQAITYNSAVVPPGATAQVTITTTNQGIRVRLAVTKLVARRAYGAHLHSMSCTSVPDDAGPHYQHRTDPSKPSVDPAYANPRNEVWLDFTTDPRGAATVASVQNWTLDPVRPPRSLVLHSELTRTDPGKAGTAGPRVACLTLRG</sequence>
<dbReference type="Gene3D" id="2.60.40.200">
    <property type="entry name" value="Superoxide dismutase, copper/zinc binding domain"/>
    <property type="match status" value="1"/>
</dbReference>
<feature type="signal peptide" evidence="3">
    <location>
        <begin position="1"/>
        <end position="19"/>
    </location>
</feature>
<dbReference type="GO" id="GO:0006801">
    <property type="term" value="P:superoxide metabolic process"/>
    <property type="evidence" value="ECO:0007669"/>
    <property type="project" value="InterPro"/>
</dbReference>
<feature type="region of interest" description="Disordered" evidence="2">
    <location>
        <begin position="46"/>
        <end position="79"/>
    </location>
</feature>
<dbReference type="RefSeq" id="WP_106126600.1">
    <property type="nucleotide sequence ID" value="NZ_PVZG01000005.1"/>
</dbReference>
<evidence type="ECO:0000313" key="5">
    <source>
        <dbReference type="Proteomes" id="UP000239209"/>
    </source>
</evidence>
<reference evidence="4 5" key="1">
    <citation type="submission" date="2018-03" db="EMBL/GenBank/DDBJ databases">
        <title>Genomic Encyclopedia of Archaeal and Bacterial Type Strains, Phase II (KMG-II): from individual species to whole genera.</title>
        <authorList>
            <person name="Goeker M."/>
        </authorList>
    </citation>
    <scope>NUCLEOTIDE SEQUENCE [LARGE SCALE GENOMIC DNA]</scope>
    <source>
        <strain evidence="4 5">DSM 45348</strain>
    </source>
</reference>
<evidence type="ECO:0000256" key="2">
    <source>
        <dbReference type="SAM" id="MobiDB-lite"/>
    </source>
</evidence>
<keyword evidence="3" id="KW-0732">Signal</keyword>
<dbReference type="PROSITE" id="PS51257">
    <property type="entry name" value="PROKAR_LIPOPROTEIN"/>
    <property type="match status" value="1"/>
</dbReference>
<name>A0A2T0S945_9ACTN</name>
<feature type="compositionally biased region" description="Low complexity" evidence="2">
    <location>
        <begin position="46"/>
        <end position="64"/>
    </location>
</feature>
<evidence type="ECO:0000256" key="1">
    <source>
        <dbReference type="ARBA" id="ARBA00010457"/>
    </source>
</evidence>
<dbReference type="GO" id="GO:0046872">
    <property type="term" value="F:metal ion binding"/>
    <property type="evidence" value="ECO:0007669"/>
    <property type="project" value="InterPro"/>
</dbReference>
<dbReference type="Proteomes" id="UP000239209">
    <property type="component" value="Unassembled WGS sequence"/>
</dbReference>
<evidence type="ECO:0000256" key="3">
    <source>
        <dbReference type="SAM" id="SignalP"/>
    </source>
</evidence>
<organism evidence="4 5">
    <name type="scientific">Pseudosporangium ferrugineum</name>
    <dbReference type="NCBI Taxonomy" id="439699"/>
    <lineage>
        <taxon>Bacteria</taxon>
        <taxon>Bacillati</taxon>
        <taxon>Actinomycetota</taxon>
        <taxon>Actinomycetes</taxon>
        <taxon>Micromonosporales</taxon>
        <taxon>Micromonosporaceae</taxon>
        <taxon>Pseudosporangium</taxon>
    </lineage>
</organism>
<dbReference type="EMBL" id="PVZG01000005">
    <property type="protein sequence ID" value="PRY29911.1"/>
    <property type="molecule type" value="Genomic_DNA"/>
</dbReference>
<protein>
    <submittedName>
        <fullName evidence="4">Cu-Zn family superoxide dismutase</fullName>
    </submittedName>
</protein>
<comment type="similarity">
    <text evidence="1">Belongs to the Cu-Zn superoxide dismutase family.</text>
</comment>
<comment type="caution">
    <text evidence="4">The sequence shown here is derived from an EMBL/GenBank/DDBJ whole genome shotgun (WGS) entry which is preliminary data.</text>
</comment>
<feature type="chain" id="PRO_5039083794" evidence="3">
    <location>
        <begin position="20"/>
        <end position="224"/>
    </location>
</feature>
<accession>A0A2T0S945</accession>
<feature type="region of interest" description="Disordered" evidence="2">
    <location>
        <begin position="131"/>
        <end position="159"/>
    </location>
</feature>
<dbReference type="InterPro" id="IPR036423">
    <property type="entry name" value="SOD-like_Cu/Zn_dom_sf"/>
</dbReference>
<dbReference type="SUPFAM" id="SSF49329">
    <property type="entry name" value="Cu,Zn superoxide dismutase-like"/>
    <property type="match status" value="1"/>
</dbReference>